<feature type="domain" description="Glycosyl transferase family 1" evidence="1">
    <location>
        <begin position="167"/>
        <end position="328"/>
    </location>
</feature>
<protein>
    <submittedName>
        <fullName evidence="2">Glycosyltransferase family 4 protein</fullName>
    </submittedName>
</protein>
<dbReference type="Proteomes" id="UP000676386">
    <property type="component" value="Unassembled WGS sequence"/>
</dbReference>
<dbReference type="InterPro" id="IPR001296">
    <property type="entry name" value="Glyco_trans_1"/>
</dbReference>
<keyword evidence="3" id="KW-1185">Reference proteome</keyword>
<dbReference type="RefSeq" id="WP_211973942.1">
    <property type="nucleotide sequence ID" value="NZ_CBFHAM010000069.1"/>
</dbReference>
<name>A0ABS5J191_9BACT</name>
<dbReference type="EMBL" id="JAGTXB010000007">
    <property type="protein sequence ID" value="MBS0028836.1"/>
    <property type="molecule type" value="Genomic_DNA"/>
</dbReference>
<dbReference type="Pfam" id="PF00534">
    <property type="entry name" value="Glycos_transf_1"/>
    <property type="match status" value="1"/>
</dbReference>
<dbReference type="PANTHER" id="PTHR12526">
    <property type="entry name" value="GLYCOSYLTRANSFERASE"/>
    <property type="match status" value="1"/>
</dbReference>
<gene>
    <name evidence="2" type="ORF">KE626_16065</name>
</gene>
<comment type="caution">
    <text evidence="2">The sequence shown here is derived from an EMBL/GenBank/DDBJ whole genome shotgun (WGS) entry which is preliminary data.</text>
</comment>
<accession>A0ABS5J191</accession>
<evidence type="ECO:0000259" key="1">
    <source>
        <dbReference type="Pfam" id="PF00534"/>
    </source>
</evidence>
<proteinExistence type="predicted"/>
<dbReference type="Gene3D" id="3.40.50.2000">
    <property type="entry name" value="Glycogen Phosphorylase B"/>
    <property type="match status" value="2"/>
</dbReference>
<reference evidence="2 3" key="1">
    <citation type="submission" date="2021-04" db="EMBL/GenBank/DDBJ databases">
        <title>Chitinophaga sp. nov., isolated from the rhizosphere soil.</title>
        <authorList>
            <person name="He S."/>
        </authorList>
    </citation>
    <scope>NUCLEOTIDE SEQUENCE [LARGE SCALE GENOMIC DNA]</scope>
    <source>
        <strain evidence="2 3">2R12</strain>
    </source>
</reference>
<sequence length="357" mass="40957">MKLLIVYNKVWPYREKIFEIINEKYDLTVAYTDPKFLNKKYPYKTVFTPGKQVGPFFFHKDSLHKLCAQYDAVIGLYELRWLRLMALMLNPWRKYSMSFWGIGVSASYSNKFDDKKQWDFVRNFFGKRAESLIFYSDYPKTKFVQAGFSADKIFVANNTTYVSPVNGQVAERNTFLFVGTLYKEKGINILLEAYNNIDIPRAQLPVLNIIGDGPERPAIEKWVQEQGLEDKVFLHGAIYDSEILKTYYTKALACISPNQAGLSVLTSMGYATIFVTEKNAITGGEVLNITNMENGIIYEGGTAELTAQMSWIIDNKEEVIRMGKSAREHYKNNRTPEQMADSIMGAVEYALKKKKHA</sequence>
<organism evidence="2 3">
    <name type="scientific">Chitinophaga hostae</name>
    <dbReference type="NCBI Taxonomy" id="2831022"/>
    <lineage>
        <taxon>Bacteria</taxon>
        <taxon>Pseudomonadati</taxon>
        <taxon>Bacteroidota</taxon>
        <taxon>Chitinophagia</taxon>
        <taxon>Chitinophagales</taxon>
        <taxon>Chitinophagaceae</taxon>
        <taxon>Chitinophaga</taxon>
    </lineage>
</organism>
<dbReference type="CDD" id="cd03801">
    <property type="entry name" value="GT4_PimA-like"/>
    <property type="match status" value="1"/>
</dbReference>
<evidence type="ECO:0000313" key="2">
    <source>
        <dbReference type="EMBL" id="MBS0028836.1"/>
    </source>
</evidence>
<evidence type="ECO:0000313" key="3">
    <source>
        <dbReference type="Proteomes" id="UP000676386"/>
    </source>
</evidence>
<dbReference type="SUPFAM" id="SSF53756">
    <property type="entry name" value="UDP-Glycosyltransferase/glycogen phosphorylase"/>
    <property type="match status" value="1"/>
</dbReference>